<dbReference type="EMBL" id="JANBUY010000121">
    <property type="protein sequence ID" value="KAJ2863483.1"/>
    <property type="molecule type" value="Genomic_DNA"/>
</dbReference>
<feature type="region of interest" description="Disordered" evidence="1">
    <location>
        <begin position="319"/>
        <end position="385"/>
    </location>
</feature>
<feature type="compositionally biased region" description="Basic and acidic residues" evidence="1">
    <location>
        <begin position="391"/>
        <end position="406"/>
    </location>
</feature>
<name>A0A9W8INK2_9FUNG</name>
<dbReference type="Proteomes" id="UP001140074">
    <property type="component" value="Unassembled WGS sequence"/>
</dbReference>
<dbReference type="AlphaFoldDB" id="A0A9W8INK2"/>
<protein>
    <submittedName>
        <fullName evidence="2">Uncharacterized protein</fullName>
    </submittedName>
</protein>
<evidence type="ECO:0000313" key="3">
    <source>
        <dbReference type="Proteomes" id="UP001140074"/>
    </source>
</evidence>
<evidence type="ECO:0000313" key="2">
    <source>
        <dbReference type="EMBL" id="KAJ2863483.1"/>
    </source>
</evidence>
<evidence type="ECO:0000256" key="1">
    <source>
        <dbReference type="SAM" id="MobiDB-lite"/>
    </source>
</evidence>
<feature type="compositionally biased region" description="Polar residues" evidence="1">
    <location>
        <begin position="270"/>
        <end position="280"/>
    </location>
</feature>
<keyword evidence="3" id="KW-1185">Reference proteome</keyword>
<feature type="region of interest" description="Disordered" evidence="1">
    <location>
        <begin position="477"/>
        <end position="503"/>
    </location>
</feature>
<feature type="compositionally biased region" description="Basic residues" evidence="1">
    <location>
        <begin position="247"/>
        <end position="256"/>
    </location>
</feature>
<feature type="compositionally biased region" description="Acidic residues" evidence="1">
    <location>
        <begin position="480"/>
        <end position="503"/>
    </location>
</feature>
<sequence length="503" mass="54664">MALFKSGFGSLLSKASPMRPPPPPPPVPSYTLTPNIRALDGCATVGRSRVVESMNGGFMTMGRKDPSSLPCIPRLASAPIVNMPRAPPICLSVDNARTYSPSPPPLIVPLPIVAPSATPPSDSPTLVEPPAVTPPPPPPPPVVAMSDTDDDSGIAASVTRLATKPATNESAKPTMDEPATNESAESTNHLSPRLSLRLSVDGASLFSGPTALGLSAFVTPLAPSPEEEEEGEPAPNPTDSDDDPVRARLRSLRSRRLANQDTDTGRRFRATQSATRSNKNAGKPLAKMGNLQLDRLTKLNTRRNSTYMACRIERFTVVREGDRPPSPSSAMLMRARERKKMEDEDEDEDEDMSEGEEEHDVSDDECLFDNRPITPPSEFEVDVKRKSIELAEDSSRRSEESGTEKKKQCRRARVQWGSRSVLRTTWLKGHLEPVGSGSPKSILVNRCESVEAKTTSAVGSELCIVRVACIEYPAHVSSADESDDAEFVDAEEDQEEEEYVPRY</sequence>
<accession>A0A9W8INK2</accession>
<feature type="region of interest" description="Disordered" evidence="1">
    <location>
        <begin position="117"/>
        <end position="191"/>
    </location>
</feature>
<reference evidence="2" key="1">
    <citation type="submission" date="2022-07" db="EMBL/GenBank/DDBJ databases">
        <title>Phylogenomic reconstructions and comparative analyses of Kickxellomycotina fungi.</title>
        <authorList>
            <person name="Reynolds N.K."/>
            <person name="Stajich J.E."/>
            <person name="Barry K."/>
            <person name="Grigoriev I.V."/>
            <person name="Crous P."/>
            <person name="Smith M.E."/>
        </authorList>
    </citation>
    <scope>NUCLEOTIDE SEQUENCE</scope>
    <source>
        <strain evidence="2">RSA 476</strain>
    </source>
</reference>
<gene>
    <name evidence="2" type="ORF">GGH94_003571</name>
</gene>
<comment type="caution">
    <text evidence="2">The sequence shown here is derived from an EMBL/GenBank/DDBJ whole genome shotgun (WGS) entry which is preliminary data.</text>
</comment>
<feature type="region of interest" description="Disordered" evidence="1">
    <location>
        <begin position="221"/>
        <end position="290"/>
    </location>
</feature>
<feature type="region of interest" description="Disordered" evidence="1">
    <location>
        <begin position="391"/>
        <end position="410"/>
    </location>
</feature>
<feature type="compositionally biased region" description="Acidic residues" evidence="1">
    <location>
        <begin position="343"/>
        <end position="367"/>
    </location>
</feature>
<feature type="compositionally biased region" description="Polar residues" evidence="1">
    <location>
        <begin position="180"/>
        <end position="190"/>
    </location>
</feature>
<feature type="compositionally biased region" description="Pro residues" evidence="1">
    <location>
        <begin position="131"/>
        <end position="142"/>
    </location>
</feature>
<organism evidence="2 3">
    <name type="scientific">Coemansia aciculifera</name>
    <dbReference type="NCBI Taxonomy" id="417176"/>
    <lineage>
        <taxon>Eukaryota</taxon>
        <taxon>Fungi</taxon>
        <taxon>Fungi incertae sedis</taxon>
        <taxon>Zoopagomycota</taxon>
        <taxon>Kickxellomycotina</taxon>
        <taxon>Kickxellomycetes</taxon>
        <taxon>Kickxellales</taxon>
        <taxon>Kickxellaceae</taxon>
        <taxon>Coemansia</taxon>
    </lineage>
</organism>
<proteinExistence type="predicted"/>